<feature type="transmembrane region" description="Helical" evidence="2">
    <location>
        <begin position="253"/>
        <end position="272"/>
    </location>
</feature>
<dbReference type="PANTHER" id="PTHR31414">
    <property type="entry name" value="TRANSMEMBRANE PROTEIN DDB_G0292058"/>
    <property type="match status" value="1"/>
</dbReference>
<dbReference type="EMBL" id="JBEAFC010000004">
    <property type="protein sequence ID" value="KAL1557253.1"/>
    <property type="molecule type" value="Genomic_DNA"/>
</dbReference>
<accession>A0ABD1HNX7</accession>
<evidence type="ECO:0000256" key="2">
    <source>
        <dbReference type="SAM" id="Phobius"/>
    </source>
</evidence>
<keyword evidence="2" id="KW-0472">Membrane</keyword>
<feature type="transmembrane region" description="Helical" evidence="2">
    <location>
        <begin position="139"/>
        <end position="163"/>
    </location>
</feature>
<proteinExistence type="predicted"/>
<dbReference type="AlphaFoldDB" id="A0ABD1HNX7"/>
<protein>
    <recommendedName>
        <fullName evidence="6">Transmembrane protein</fullName>
    </recommendedName>
</protein>
<feature type="transmembrane region" description="Helical" evidence="2">
    <location>
        <begin position="279"/>
        <end position="305"/>
    </location>
</feature>
<keyword evidence="3" id="KW-0732">Signal</keyword>
<feature type="chain" id="PRO_5044747744" description="Transmembrane protein" evidence="3">
    <location>
        <begin position="30"/>
        <end position="548"/>
    </location>
</feature>
<evidence type="ECO:0008006" key="6">
    <source>
        <dbReference type="Google" id="ProtNLM"/>
    </source>
</evidence>
<organism evidence="4 5">
    <name type="scientific">Salvia divinorum</name>
    <name type="common">Maria pastora</name>
    <name type="synonym">Diviner's sage</name>
    <dbReference type="NCBI Taxonomy" id="28513"/>
    <lineage>
        <taxon>Eukaryota</taxon>
        <taxon>Viridiplantae</taxon>
        <taxon>Streptophyta</taxon>
        <taxon>Embryophyta</taxon>
        <taxon>Tracheophyta</taxon>
        <taxon>Spermatophyta</taxon>
        <taxon>Magnoliopsida</taxon>
        <taxon>eudicotyledons</taxon>
        <taxon>Gunneridae</taxon>
        <taxon>Pentapetalae</taxon>
        <taxon>asterids</taxon>
        <taxon>lamiids</taxon>
        <taxon>Lamiales</taxon>
        <taxon>Lamiaceae</taxon>
        <taxon>Nepetoideae</taxon>
        <taxon>Mentheae</taxon>
        <taxon>Salviinae</taxon>
        <taxon>Salvia</taxon>
        <taxon>Salvia subgen. Calosphace</taxon>
    </lineage>
</organism>
<feature type="signal peptide" evidence="3">
    <location>
        <begin position="1"/>
        <end position="29"/>
    </location>
</feature>
<comment type="caution">
    <text evidence="4">The sequence shown here is derived from an EMBL/GenBank/DDBJ whole genome shotgun (WGS) entry which is preliminary data.</text>
</comment>
<feature type="transmembrane region" description="Helical" evidence="2">
    <location>
        <begin position="491"/>
        <end position="513"/>
    </location>
</feature>
<reference evidence="4 5" key="1">
    <citation type="submission" date="2024-06" db="EMBL/GenBank/DDBJ databases">
        <title>A chromosome level genome sequence of Diviner's sage (Salvia divinorum).</title>
        <authorList>
            <person name="Ford S.A."/>
            <person name="Ro D.-K."/>
            <person name="Ness R.W."/>
            <person name="Phillips M.A."/>
        </authorList>
    </citation>
    <scope>NUCLEOTIDE SEQUENCE [LARGE SCALE GENOMIC DNA]</scope>
    <source>
        <strain evidence="4">SAF-2024a</strain>
        <tissue evidence="4">Leaf</tissue>
    </source>
</reference>
<dbReference type="Proteomes" id="UP001567538">
    <property type="component" value="Unassembled WGS sequence"/>
</dbReference>
<evidence type="ECO:0000256" key="3">
    <source>
        <dbReference type="SAM" id="SignalP"/>
    </source>
</evidence>
<keyword evidence="2" id="KW-1133">Transmembrane helix</keyword>
<keyword evidence="5" id="KW-1185">Reference proteome</keyword>
<evidence type="ECO:0000313" key="5">
    <source>
        <dbReference type="Proteomes" id="UP001567538"/>
    </source>
</evidence>
<feature type="compositionally biased region" description="Basic and acidic residues" evidence="1">
    <location>
        <begin position="530"/>
        <end position="548"/>
    </location>
</feature>
<sequence length="548" mass="61125">MPAFLMKPLILYFSLVTTTFLLPFPFSLGEESPSPPFYDAFQPSPDMSLAPNNLDEQDMDSILVLAPRRTYRKDPLHHFHMYTAGWNITNRHYWASVSYTAAPFFAIAAIWFVAFGICLSLICVCYCCRPREPYGYSSIAYSLSLIFLLLLSIAAVIGCVVLYKGYEKFYSSTIDTLQYVMSQADDTSDTLKNVSQHLVAAKQINVVQVSLPPTVQTDIDHLQTMIDTSATTLTTTTEQNSRDIKKLVDSGKLALILITAVMMLLALSGFAFSMLGMTVPVYIVVIAGWILVTATFILCGTFLVVHNVTGDSCRAMNQWIQNPNAHTALDDILPCVDHDTAQQSLAKSKEITSQLVDLINTVITNVSNINFASNFVQLYYNQSGPLLPTLCNPFHPDLSERPCSPGEVDLHNATEVWSGYVCHASPNGICLTTGRLSPNLYSQFSATVDVCCALYQYSPFLIQLEDCSYARQTFMDVETNYCPGLQKYSQLVYVGLVIVATAVMLSLFFWVIYGRERRNRRHTRGTGTKGDNRRGFVYAKDDDGDKHK</sequence>
<evidence type="ECO:0000313" key="4">
    <source>
        <dbReference type="EMBL" id="KAL1557253.1"/>
    </source>
</evidence>
<dbReference type="InterPro" id="IPR040283">
    <property type="entry name" value="DDB_G0292058-like"/>
</dbReference>
<dbReference type="PANTHER" id="PTHR31414:SF15">
    <property type="entry name" value="PLASMA MEMBRANE FUSION PROTEIN"/>
    <property type="match status" value="1"/>
</dbReference>
<feature type="region of interest" description="Disordered" evidence="1">
    <location>
        <begin position="521"/>
        <end position="548"/>
    </location>
</feature>
<gene>
    <name evidence="4" type="ORF">AAHA92_07851</name>
</gene>
<name>A0ABD1HNX7_SALDI</name>
<evidence type="ECO:0000256" key="1">
    <source>
        <dbReference type="SAM" id="MobiDB-lite"/>
    </source>
</evidence>
<feature type="transmembrane region" description="Helical" evidence="2">
    <location>
        <begin position="104"/>
        <end position="127"/>
    </location>
</feature>
<keyword evidence="2" id="KW-0812">Transmembrane</keyword>